<sequence>MYCMSLSLAHTPLASCLRSARAFALTPCARNSLARSHPRLHPLPSPPSSSLPLFPILQHTPPSSTWLLRSHPPPHPSP</sequence>
<dbReference type="EMBL" id="JAHMHQ010000006">
    <property type="protein sequence ID" value="KAK1639112.1"/>
    <property type="molecule type" value="Genomic_DNA"/>
</dbReference>
<dbReference type="Proteomes" id="UP001243989">
    <property type="component" value="Unassembled WGS sequence"/>
</dbReference>
<proteinExistence type="predicted"/>
<dbReference type="AlphaFoldDB" id="A0AAJ0EGA3"/>
<keyword evidence="2" id="KW-1185">Reference proteome</keyword>
<gene>
    <name evidence="1" type="ORF">BDP81DRAFT_423473</name>
</gene>
<reference evidence="1" key="1">
    <citation type="submission" date="2021-06" db="EMBL/GenBank/DDBJ databases">
        <title>Comparative genomics, transcriptomics and evolutionary studies reveal genomic signatures of adaptation to plant cell wall in hemibiotrophic fungi.</title>
        <authorList>
            <consortium name="DOE Joint Genome Institute"/>
            <person name="Baroncelli R."/>
            <person name="Diaz J.F."/>
            <person name="Benocci T."/>
            <person name="Peng M."/>
            <person name="Battaglia E."/>
            <person name="Haridas S."/>
            <person name="Andreopoulos W."/>
            <person name="Labutti K."/>
            <person name="Pangilinan J."/>
            <person name="Floch G.L."/>
            <person name="Makela M.R."/>
            <person name="Henrissat B."/>
            <person name="Grigoriev I.V."/>
            <person name="Crouch J.A."/>
            <person name="De Vries R.P."/>
            <person name="Sukno S.A."/>
            <person name="Thon M.R."/>
        </authorList>
    </citation>
    <scope>NUCLEOTIDE SEQUENCE</scope>
    <source>
        <strain evidence="1">CBS 102054</strain>
    </source>
</reference>
<name>A0AAJ0EGA3_9PEZI</name>
<dbReference type="RefSeq" id="XP_060447719.1">
    <property type="nucleotide sequence ID" value="XM_060590070.1"/>
</dbReference>
<evidence type="ECO:0000313" key="1">
    <source>
        <dbReference type="EMBL" id="KAK1639112.1"/>
    </source>
</evidence>
<protein>
    <submittedName>
        <fullName evidence="1">Uncharacterized protein</fullName>
    </submittedName>
</protein>
<dbReference type="GeneID" id="85474932"/>
<accession>A0AAJ0EGA3</accession>
<evidence type="ECO:0000313" key="2">
    <source>
        <dbReference type="Proteomes" id="UP001243989"/>
    </source>
</evidence>
<organism evidence="1 2">
    <name type="scientific">Colletotrichum phormii</name>
    <dbReference type="NCBI Taxonomy" id="359342"/>
    <lineage>
        <taxon>Eukaryota</taxon>
        <taxon>Fungi</taxon>
        <taxon>Dikarya</taxon>
        <taxon>Ascomycota</taxon>
        <taxon>Pezizomycotina</taxon>
        <taxon>Sordariomycetes</taxon>
        <taxon>Hypocreomycetidae</taxon>
        <taxon>Glomerellales</taxon>
        <taxon>Glomerellaceae</taxon>
        <taxon>Colletotrichum</taxon>
        <taxon>Colletotrichum acutatum species complex</taxon>
    </lineage>
</organism>
<comment type="caution">
    <text evidence="1">The sequence shown here is derived from an EMBL/GenBank/DDBJ whole genome shotgun (WGS) entry which is preliminary data.</text>
</comment>